<feature type="chain" id="PRO_5019442330" evidence="1">
    <location>
        <begin position="25"/>
        <end position="127"/>
    </location>
</feature>
<comment type="caution">
    <text evidence="3">The sequence shown here is derived from an EMBL/GenBank/DDBJ whole genome shotgun (WGS) entry which is preliminary data.</text>
</comment>
<feature type="signal peptide" evidence="1">
    <location>
        <begin position="1"/>
        <end position="24"/>
    </location>
</feature>
<dbReference type="GO" id="GO:0010181">
    <property type="term" value="F:FMN binding"/>
    <property type="evidence" value="ECO:0007669"/>
    <property type="project" value="InterPro"/>
</dbReference>
<sequence length="127" mass="13981">MKQRTLIIALCSFALMSFCVSKNAIKYEKGTAVVNTTSIVKARGFQGKTPVKIYIRNGKVQKIVAQPNQETPSVFAQAETLLKKFVGKSVDEAEQMKVDGVSGATYSSKALIQNVKGGLKYYRENKK</sequence>
<evidence type="ECO:0000256" key="1">
    <source>
        <dbReference type="SAM" id="SignalP"/>
    </source>
</evidence>
<protein>
    <submittedName>
        <fullName evidence="3">FMN-binding protein</fullName>
    </submittedName>
</protein>
<accession>A0A415GD21</accession>
<dbReference type="SMART" id="SM00900">
    <property type="entry name" value="FMN_bind"/>
    <property type="match status" value="1"/>
</dbReference>
<dbReference type="AlphaFoldDB" id="A0A415GD21"/>
<name>A0A415GD21_9BACT</name>
<dbReference type="GO" id="GO:0016020">
    <property type="term" value="C:membrane"/>
    <property type="evidence" value="ECO:0007669"/>
    <property type="project" value="InterPro"/>
</dbReference>
<keyword evidence="4" id="KW-1185">Reference proteome</keyword>
<gene>
    <name evidence="3" type="ORF">DW060_13375</name>
</gene>
<dbReference type="OrthoDB" id="1081374at2"/>
<dbReference type="EMBL" id="QRNO01000125">
    <property type="protein sequence ID" value="RHK46122.1"/>
    <property type="molecule type" value="Genomic_DNA"/>
</dbReference>
<keyword evidence="1" id="KW-0732">Signal</keyword>
<dbReference type="RefSeq" id="WP_118356176.1">
    <property type="nucleotide sequence ID" value="NZ_CALLOM010000008.1"/>
</dbReference>
<reference evidence="3 4" key="1">
    <citation type="submission" date="2018-08" db="EMBL/GenBank/DDBJ databases">
        <title>A genome reference for cultivated species of the human gut microbiota.</title>
        <authorList>
            <person name="Zou Y."/>
            <person name="Xue W."/>
            <person name="Luo G."/>
        </authorList>
    </citation>
    <scope>NUCLEOTIDE SEQUENCE [LARGE SCALE GENOMIC DNA]</scope>
    <source>
        <strain evidence="3 4">AF42-9</strain>
    </source>
</reference>
<evidence type="ECO:0000313" key="3">
    <source>
        <dbReference type="EMBL" id="RHK46122.1"/>
    </source>
</evidence>
<organism evidence="3 4">
    <name type="scientific">Leyella stercorea</name>
    <dbReference type="NCBI Taxonomy" id="363265"/>
    <lineage>
        <taxon>Bacteria</taxon>
        <taxon>Pseudomonadati</taxon>
        <taxon>Bacteroidota</taxon>
        <taxon>Bacteroidia</taxon>
        <taxon>Bacteroidales</taxon>
        <taxon>Prevotellaceae</taxon>
        <taxon>Leyella</taxon>
    </lineage>
</organism>
<dbReference type="Proteomes" id="UP000286598">
    <property type="component" value="Unassembled WGS sequence"/>
</dbReference>
<evidence type="ECO:0000259" key="2">
    <source>
        <dbReference type="SMART" id="SM00900"/>
    </source>
</evidence>
<evidence type="ECO:0000313" key="4">
    <source>
        <dbReference type="Proteomes" id="UP000286598"/>
    </source>
</evidence>
<dbReference type="InterPro" id="IPR007329">
    <property type="entry name" value="FMN-bd"/>
</dbReference>
<dbReference type="Gene3D" id="3.90.1010.20">
    <property type="match status" value="1"/>
</dbReference>
<proteinExistence type="predicted"/>
<dbReference type="Pfam" id="PF04205">
    <property type="entry name" value="FMN_bind"/>
    <property type="match status" value="1"/>
</dbReference>
<feature type="domain" description="FMN-binding" evidence="2">
    <location>
        <begin position="44"/>
        <end position="122"/>
    </location>
</feature>